<organism evidence="2 3">
    <name type="scientific">Actinopolyspora biskrensis</name>
    <dbReference type="NCBI Taxonomy" id="1470178"/>
    <lineage>
        <taxon>Bacteria</taxon>
        <taxon>Bacillati</taxon>
        <taxon>Actinomycetota</taxon>
        <taxon>Actinomycetes</taxon>
        <taxon>Actinopolysporales</taxon>
        <taxon>Actinopolysporaceae</taxon>
        <taxon>Actinopolyspora</taxon>
    </lineage>
</organism>
<keyword evidence="1" id="KW-0175">Coiled coil</keyword>
<dbReference type="RefSeq" id="WP_179535683.1">
    <property type="nucleotide sequence ID" value="NZ_JACBYW010000004.1"/>
</dbReference>
<evidence type="ECO:0000256" key="1">
    <source>
        <dbReference type="SAM" id="Coils"/>
    </source>
</evidence>
<proteinExistence type="predicted"/>
<keyword evidence="3" id="KW-1185">Reference proteome</keyword>
<dbReference type="Proteomes" id="UP000548304">
    <property type="component" value="Unassembled WGS sequence"/>
</dbReference>
<comment type="caution">
    <text evidence="2">The sequence shown here is derived from an EMBL/GenBank/DDBJ whole genome shotgun (WGS) entry which is preliminary data.</text>
</comment>
<dbReference type="EMBL" id="JACBYW010000004">
    <property type="protein sequence ID" value="NYH79270.1"/>
    <property type="molecule type" value="Genomic_DNA"/>
</dbReference>
<evidence type="ECO:0000313" key="3">
    <source>
        <dbReference type="Proteomes" id="UP000548304"/>
    </source>
</evidence>
<sequence length="74" mass="8635">MISAENPAVRYRKQVSDALRRARELRTELDRLERRLQAVAPEVATWLPFAVTDQEAVVHRLWGVLDDIDNQESY</sequence>
<evidence type="ECO:0000313" key="2">
    <source>
        <dbReference type="EMBL" id="NYH79270.1"/>
    </source>
</evidence>
<dbReference type="AlphaFoldDB" id="A0A852YZ37"/>
<accession>A0A852YZ37</accession>
<name>A0A852YZ37_9ACTN</name>
<feature type="coiled-coil region" evidence="1">
    <location>
        <begin position="8"/>
        <end position="42"/>
    </location>
</feature>
<reference evidence="2 3" key="1">
    <citation type="submission" date="2020-07" db="EMBL/GenBank/DDBJ databases">
        <title>Genomic Encyclopedia of Type Strains, Phase III (KMG-III): the genomes of soil and plant-associated and newly described type strains.</title>
        <authorList>
            <person name="Whitman W."/>
        </authorList>
    </citation>
    <scope>NUCLEOTIDE SEQUENCE [LARGE SCALE GENOMIC DNA]</scope>
    <source>
        <strain evidence="2 3">CECT 8576</strain>
    </source>
</reference>
<protein>
    <submittedName>
        <fullName evidence="2">Uncharacterized protein</fullName>
    </submittedName>
</protein>
<gene>
    <name evidence="2" type="ORF">FHR84_002604</name>
</gene>